<reference evidence="3" key="1">
    <citation type="journal article" date="2013" name="Nat. Genet.">
        <title>The duck genome and transcriptome provide insight into an avian influenza virus reservoir species.</title>
        <authorList>
            <person name="Huang Y."/>
            <person name="Li Y."/>
            <person name="Burt D.W."/>
            <person name="Chen H."/>
            <person name="Zhang Y."/>
            <person name="Qian W."/>
            <person name="Kim H."/>
            <person name="Gan S."/>
            <person name="Zhao Y."/>
            <person name="Li J."/>
            <person name="Yi K."/>
            <person name="Feng H."/>
            <person name="Zhu P."/>
            <person name="Li B."/>
            <person name="Liu Q."/>
            <person name="Fairley S."/>
            <person name="Magor K.E."/>
            <person name="Du Z."/>
            <person name="Hu X."/>
            <person name="Goodman L."/>
            <person name="Tafer H."/>
            <person name="Vignal A."/>
            <person name="Lee T."/>
            <person name="Kim K.W."/>
            <person name="Sheng Z."/>
            <person name="An Y."/>
            <person name="Searle S."/>
            <person name="Herrero J."/>
            <person name="Groenen M.A."/>
            <person name="Crooijmans R.P."/>
            <person name="Faraut T."/>
            <person name="Cai Q."/>
            <person name="Webster R.G."/>
            <person name="Aldridge J.R."/>
            <person name="Warren W.C."/>
            <person name="Bartschat S."/>
            <person name="Kehr S."/>
            <person name="Marz M."/>
            <person name="Stadler P.F."/>
            <person name="Smith J."/>
            <person name="Kraus R.H."/>
            <person name="Zhao Y."/>
            <person name="Ren L."/>
            <person name="Fei J."/>
            <person name="Morisson M."/>
            <person name="Kaiser P."/>
            <person name="Griffin D.K."/>
            <person name="Rao M."/>
            <person name="Pitel F."/>
            <person name="Wang J."/>
            <person name="Li N."/>
        </authorList>
    </citation>
    <scope>NUCLEOTIDE SEQUENCE [LARGE SCALE GENOMIC DNA]</scope>
</reference>
<evidence type="ECO:0000313" key="3">
    <source>
        <dbReference type="Proteomes" id="UP000296049"/>
    </source>
</evidence>
<accession>R0KXH4</accession>
<name>R0KXH4_ANAPL</name>
<sequence length="577" mass="62926">MVKQNEFLEVSASLITTEKYRPVQHEKLDLLKGAEGKGFPLKLVFSRQQKNSHFTKGTCQDFGILHSSVQPLWCPHGCPQPLRTPSFPLGGTALAVPDIPKPPQSPSEVRDPGECPSHLGQRHVGSPQQHQHSEEKGFSSESRCFLALFIKQLKLRLLQQQLYPVLSLGGRPHWLWWGLDGTQVGVAQPYALRRCHSSTRSDPGSTSASYFVSQERWKGVRAGTAGKPAQRSTGTFAATCKSAQPGLSSSRGHASCARAQTGQHKWAEPRAAPRRGAVGYLDPGIREEQLGRLHPHLQPTSLRRKRIRQGHASPAWCCNSEKLLSEEPPKMPSASTAAISPNLTGSCSASATVFHRGISKGSPAPHLQQLRSRLVPRLPATQDIRRAQNIYAFGVFTNVTNAENKNFKRVKMEEPPSGVLLPTTHLAEAHPARSRQHPAQVAGSTADVTRDLGKATIICRGLVCSGASRSCLLPCPSSRERDSFCLPLSWNGLRASLLGIIIRGQPELARKPYSKNISWQLSSIEGREGGLADEVCASSVPCTRLLQPQATACLATSTRCFPGSENPLPIDSRLLYM</sequence>
<keyword evidence="3" id="KW-1185">Reference proteome</keyword>
<dbReference type="Proteomes" id="UP000296049">
    <property type="component" value="Unassembled WGS sequence"/>
</dbReference>
<dbReference type="EMBL" id="KB745320">
    <property type="protein sequence ID" value="EOA93859.1"/>
    <property type="molecule type" value="Genomic_DNA"/>
</dbReference>
<proteinExistence type="predicted"/>
<organism evidence="2 3">
    <name type="scientific">Anas platyrhynchos</name>
    <name type="common">Mallard</name>
    <name type="synonym">Anas boschas</name>
    <dbReference type="NCBI Taxonomy" id="8839"/>
    <lineage>
        <taxon>Eukaryota</taxon>
        <taxon>Metazoa</taxon>
        <taxon>Chordata</taxon>
        <taxon>Craniata</taxon>
        <taxon>Vertebrata</taxon>
        <taxon>Euteleostomi</taxon>
        <taxon>Archelosauria</taxon>
        <taxon>Archosauria</taxon>
        <taxon>Dinosauria</taxon>
        <taxon>Saurischia</taxon>
        <taxon>Theropoda</taxon>
        <taxon>Coelurosauria</taxon>
        <taxon>Aves</taxon>
        <taxon>Neognathae</taxon>
        <taxon>Galloanserae</taxon>
        <taxon>Anseriformes</taxon>
        <taxon>Anatidae</taxon>
        <taxon>Anatinae</taxon>
        <taxon>Anas</taxon>
    </lineage>
</organism>
<gene>
    <name evidence="2" type="ORF">Anapl_15419</name>
</gene>
<evidence type="ECO:0000256" key="1">
    <source>
        <dbReference type="SAM" id="MobiDB-lite"/>
    </source>
</evidence>
<dbReference type="AlphaFoldDB" id="R0KXH4"/>
<feature type="region of interest" description="Disordered" evidence="1">
    <location>
        <begin position="93"/>
        <end position="136"/>
    </location>
</feature>
<protein>
    <submittedName>
        <fullName evidence="2">Uncharacterized protein</fullName>
    </submittedName>
</protein>
<evidence type="ECO:0000313" key="2">
    <source>
        <dbReference type="EMBL" id="EOA93859.1"/>
    </source>
</evidence>